<keyword evidence="1" id="KW-1133">Transmembrane helix</keyword>
<dbReference type="AlphaFoldDB" id="A0A7D5L307"/>
<keyword evidence="1" id="KW-0812">Transmembrane</keyword>
<keyword evidence="3" id="KW-1185">Reference proteome</keyword>
<feature type="transmembrane region" description="Helical" evidence="1">
    <location>
        <begin position="62"/>
        <end position="86"/>
    </location>
</feature>
<protein>
    <submittedName>
        <fullName evidence="2">Uncharacterized protein</fullName>
    </submittedName>
</protein>
<evidence type="ECO:0000313" key="3">
    <source>
        <dbReference type="Proteomes" id="UP000509750"/>
    </source>
</evidence>
<gene>
    <name evidence="2" type="ORF">HUG10_09465</name>
</gene>
<dbReference type="EMBL" id="CP058529">
    <property type="protein sequence ID" value="QLG29463.1"/>
    <property type="molecule type" value="Genomic_DNA"/>
</dbReference>
<dbReference type="Proteomes" id="UP000509750">
    <property type="component" value="Chromosome"/>
</dbReference>
<sequence>MGSDSPDRTRRRALYYLRAAEFVLATLVGLSVLAVGTVAVIAEVKGTWHWAIHLESTISYMGIFIGALTALLVPLVVTSLIVRGLFDA</sequence>
<evidence type="ECO:0000313" key="2">
    <source>
        <dbReference type="EMBL" id="QLG29463.1"/>
    </source>
</evidence>
<name>A0A7D5L307_9EURY</name>
<evidence type="ECO:0000256" key="1">
    <source>
        <dbReference type="SAM" id="Phobius"/>
    </source>
</evidence>
<accession>A0A7D5L307</accession>
<dbReference type="KEGG" id="halg:HUG10_09465"/>
<proteinExistence type="predicted"/>
<reference evidence="2 3" key="1">
    <citation type="submission" date="2020-07" db="EMBL/GenBank/DDBJ databases">
        <title>Gai3-2, isolated from salt lake.</title>
        <authorList>
            <person name="Cui H."/>
            <person name="Shi X."/>
        </authorList>
    </citation>
    <scope>NUCLEOTIDE SEQUENCE [LARGE SCALE GENOMIC DNA]</scope>
    <source>
        <strain evidence="2 3">Gai3-2</strain>
    </source>
</reference>
<keyword evidence="1" id="KW-0472">Membrane</keyword>
<feature type="transmembrane region" description="Helical" evidence="1">
    <location>
        <begin position="21"/>
        <end position="42"/>
    </location>
</feature>
<organism evidence="2 3">
    <name type="scientific">Halorarum halophilum</name>
    <dbReference type="NCBI Taxonomy" id="2743090"/>
    <lineage>
        <taxon>Archaea</taxon>
        <taxon>Methanobacteriati</taxon>
        <taxon>Methanobacteriota</taxon>
        <taxon>Stenosarchaea group</taxon>
        <taxon>Halobacteria</taxon>
        <taxon>Halobacteriales</taxon>
        <taxon>Haloferacaceae</taxon>
        <taxon>Halorarum</taxon>
    </lineage>
</organism>